<evidence type="ECO:0000259" key="4">
    <source>
        <dbReference type="Pfam" id="PF00005"/>
    </source>
</evidence>
<dbReference type="EMBL" id="MFZF01000003">
    <property type="protein sequence ID" value="OGK17146.1"/>
    <property type="molecule type" value="Genomic_DNA"/>
</dbReference>
<dbReference type="SUPFAM" id="SSF52540">
    <property type="entry name" value="P-loop containing nucleoside triphosphate hydrolases"/>
    <property type="match status" value="1"/>
</dbReference>
<name>A0A1F7GE49_9BACT</name>
<dbReference type="InterPro" id="IPR050763">
    <property type="entry name" value="ABC_transporter_ATP-binding"/>
</dbReference>
<dbReference type="InterPro" id="IPR027417">
    <property type="entry name" value="P-loop_NTPase"/>
</dbReference>
<dbReference type="InterPro" id="IPR003439">
    <property type="entry name" value="ABC_transporter-like_ATP-bd"/>
</dbReference>
<evidence type="ECO:0000313" key="6">
    <source>
        <dbReference type="Proteomes" id="UP000178372"/>
    </source>
</evidence>
<evidence type="ECO:0000256" key="2">
    <source>
        <dbReference type="ARBA" id="ARBA00022741"/>
    </source>
</evidence>
<sequence>MPVSYKKKVHELSEILRISEDIFKPVKTFSGGMKRKLEILRGLMHRPKILFLDEPTSGLDPESRRNLWMYLQNVRRTSKITIFLTTHCLDEAEVSDKICIIQKGKIITNGSPSQIKNSIIKDYLRVNSQNPKKLEQELKKKKISFQKEKDFIIPIQNKTTQKIIQLIKTPLTTLIVHEPTLEDAYLEIIEPKRNSPKL</sequence>
<dbReference type="PANTHER" id="PTHR42711:SF13">
    <property type="entry name" value="ABC TRANSPORTER, ATP-BINDING PROTEIN"/>
    <property type="match status" value="1"/>
</dbReference>
<accession>A0A1F7GE49</accession>
<dbReference type="GO" id="GO:0005524">
    <property type="term" value="F:ATP binding"/>
    <property type="evidence" value="ECO:0007669"/>
    <property type="project" value="UniProtKB-KW"/>
</dbReference>
<comment type="caution">
    <text evidence="5">The sequence shown here is derived from an EMBL/GenBank/DDBJ whole genome shotgun (WGS) entry which is preliminary data.</text>
</comment>
<dbReference type="Pfam" id="PF00005">
    <property type="entry name" value="ABC_tran"/>
    <property type="match status" value="1"/>
</dbReference>
<dbReference type="Proteomes" id="UP000178372">
    <property type="component" value="Unassembled WGS sequence"/>
</dbReference>
<dbReference type="AlphaFoldDB" id="A0A1F7GE49"/>
<evidence type="ECO:0000256" key="1">
    <source>
        <dbReference type="ARBA" id="ARBA00022448"/>
    </source>
</evidence>
<dbReference type="GO" id="GO:0016887">
    <property type="term" value="F:ATP hydrolysis activity"/>
    <property type="evidence" value="ECO:0007669"/>
    <property type="project" value="InterPro"/>
</dbReference>
<keyword evidence="3" id="KW-0067">ATP-binding</keyword>
<reference evidence="5 6" key="1">
    <citation type="journal article" date="2016" name="Nat. Commun.">
        <title>Thousands of microbial genomes shed light on interconnected biogeochemical processes in an aquifer system.</title>
        <authorList>
            <person name="Anantharaman K."/>
            <person name="Brown C.T."/>
            <person name="Hug L.A."/>
            <person name="Sharon I."/>
            <person name="Castelle C.J."/>
            <person name="Probst A.J."/>
            <person name="Thomas B.C."/>
            <person name="Singh A."/>
            <person name="Wilkins M.J."/>
            <person name="Karaoz U."/>
            <person name="Brodie E.L."/>
            <person name="Williams K.H."/>
            <person name="Hubbard S.S."/>
            <person name="Banfield J.F."/>
        </authorList>
    </citation>
    <scope>NUCLEOTIDE SEQUENCE [LARGE SCALE GENOMIC DNA]</scope>
</reference>
<evidence type="ECO:0000256" key="3">
    <source>
        <dbReference type="ARBA" id="ARBA00022840"/>
    </source>
</evidence>
<keyword evidence="1" id="KW-0813">Transport</keyword>
<keyword evidence="2" id="KW-0547">Nucleotide-binding</keyword>
<organism evidence="5 6">
    <name type="scientific">Candidatus Roizmanbacteria bacterium RIFCSPHIGHO2_01_FULL_39_12b</name>
    <dbReference type="NCBI Taxonomy" id="1802030"/>
    <lineage>
        <taxon>Bacteria</taxon>
        <taxon>Candidatus Roizmaniibacteriota</taxon>
    </lineage>
</organism>
<protein>
    <recommendedName>
        <fullName evidence="4">ABC transporter domain-containing protein</fullName>
    </recommendedName>
</protein>
<gene>
    <name evidence="5" type="ORF">A2690_02120</name>
</gene>
<feature type="domain" description="ABC transporter" evidence="4">
    <location>
        <begin position="7"/>
        <end position="57"/>
    </location>
</feature>
<dbReference type="Gene3D" id="3.40.50.300">
    <property type="entry name" value="P-loop containing nucleotide triphosphate hydrolases"/>
    <property type="match status" value="1"/>
</dbReference>
<dbReference type="PANTHER" id="PTHR42711">
    <property type="entry name" value="ABC TRANSPORTER ATP-BINDING PROTEIN"/>
    <property type="match status" value="1"/>
</dbReference>
<proteinExistence type="predicted"/>
<evidence type="ECO:0000313" key="5">
    <source>
        <dbReference type="EMBL" id="OGK17146.1"/>
    </source>
</evidence>